<dbReference type="GO" id="GO:0016491">
    <property type="term" value="F:oxidoreductase activity"/>
    <property type="evidence" value="ECO:0007669"/>
    <property type="project" value="InterPro"/>
</dbReference>
<name>A0A4V2NW63_9ACTN</name>
<protein>
    <recommendedName>
        <fullName evidence="4">4,4'-diaponeurosporene oxygenase</fullName>
    </recommendedName>
    <alternativeName>
        <fullName evidence="5">4,4'-diaponeurosporene oxidase</fullName>
    </alternativeName>
    <alternativeName>
        <fullName evidence="6">Carotenoid oxidase</fullName>
    </alternativeName>
</protein>
<keyword evidence="10" id="KW-1185">Reference proteome</keyword>
<evidence type="ECO:0000259" key="8">
    <source>
        <dbReference type="Pfam" id="PF01593"/>
    </source>
</evidence>
<accession>A0A4V2NW63</accession>
<gene>
    <name evidence="9" type="ORF">E0L93_10610</name>
</gene>
<dbReference type="PANTHER" id="PTHR43734">
    <property type="entry name" value="PHYTOENE DESATURASE"/>
    <property type="match status" value="1"/>
</dbReference>
<dbReference type="SUPFAM" id="SSF51905">
    <property type="entry name" value="FAD/NAD(P)-binding domain"/>
    <property type="match status" value="1"/>
</dbReference>
<organism evidence="9 10">
    <name type="scientific">Rubrobacter taiwanensis</name>
    <dbReference type="NCBI Taxonomy" id="185139"/>
    <lineage>
        <taxon>Bacteria</taxon>
        <taxon>Bacillati</taxon>
        <taxon>Actinomycetota</taxon>
        <taxon>Rubrobacteria</taxon>
        <taxon>Rubrobacterales</taxon>
        <taxon>Rubrobacteraceae</taxon>
        <taxon>Rubrobacter</taxon>
    </lineage>
</organism>
<dbReference type="EMBL" id="SKBU01000018">
    <property type="protein sequence ID" value="TCJ16122.1"/>
    <property type="molecule type" value="Genomic_DNA"/>
</dbReference>
<dbReference type="OrthoDB" id="9774675at2"/>
<comment type="catalytic activity">
    <reaction evidence="7">
        <text>all-trans-4,4'-diaponeurosporene + 2 AH2 + 2 O2 = 4,4'-diaponeurosporenal + 2 A + 3 H2O</text>
        <dbReference type="Rhea" id="RHEA:56104"/>
        <dbReference type="ChEBI" id="CHEBI:13193"/>
        <dbReference type="ChEBI" id="CHEBI:15377"/>
        <dbReference type="ChEBI" id="CHEBI:15379"/>
        <dbReference type="ChEBI" id="CHEBI:17499"/>
        <dbReference type="ChEBI" id="CHEBI:62743"/>
        <dbReference type="ChEBI" id="CHEBI:79065"/>
    </reaction>
</comment>
<evidence type="ECO:0000313" key="9">
    <source>
        <dbReference type="EMBL" id="TCJ16122.1"/>
    </source>
</evidence>
<dbReference type="AlphaFoldDB" id="A0A4V2NW63"/>
<dbReference type="InterPro" id="IPR002937">
    <property type="entry name" value="Amino_oxidase"/>
</dbReference>
<evidence type="ECO:0000256" key="6">
    <source>
        <dbReference type="ARBA" id="ARBA00042619"/>
    </source>
</evidence>
<dbReference type="Gene3D" id="3.50.50.60">
    <property type="entry name" value="FAD/NAD(P)-binding domain"/>
    <property type="match status" value="2"/>
</dbReference>
<evidence type="ECO:0000256" key="7">
    <source>
        <dbReference type="ARBA" id="ARBA00048532"/>
    </source>
</evidence>
<evidence type="ECO:0000256" key="5">
    <source>
        <dbReference type="ARBA" id="ARBA00041900"/>
    </source>
</evidence>
<proteinExistence type="inferred from homology"/>
<evidence type="ECO:0000256" key="3">
    <source>
        <dbReference type="ARBA" id="ARBA00038194"/>
    </source>
</evidence>
<dbReference type="Proteomes" id="UP000295244">
    <property type="component" value="Unassembled WGS sequence"/>
</dbReference>
<dbReference type="PANTHER" id="PTHR43734:SF7">
    <property type="entry name" value="4,4'-DIAPONEUROSPORENE OXYGENASE"/>
    <property type="match status" value="1"/>
</dbReference>
<comment type="caution">
    <text evidence="9">The sequence shown here is derived from an EMBL/GenBank/DDBJ whole genome shotgun (WGS) entry which is preliminary data.</text>
</comment>
<dbReference type="Pfam" id="PF01593">
    <property type="entry name" value="Amino_oxidase"/>
    <property type="match status" value="1"/>
</dbReference>
<reference evidence="9 10" key="1">
    <citation type="submission" date="2019-03" db="EMBL/GenBank/DDBJ databases">
        <title>Whole genome sequence of a novel Rubrobacter taiwanensis strain, isolated from Yellowstone National Park.</title>
        <authorList>
            <person name="Freed S."/>
            <person name="Ramaley R.F."/>
            <person name="Kyndt J.A."/>
        </authorList>
    </citation>
    <scope>NUCLEOTIDE SEQUENCE [LARGE SCALE GENOMIC DNA]</scope>
    <source>
        <strain evidence="9 10">Yellowstone</strain>
    </source>
</reference>
<evidence type="ECO:0000256" key="2">
    <source>
        <dbReference type="ARBA" id="ARBA00037901"/>
    </source>
</evidence>
<evidence type="ECO:0000313" key="10">
    <source>
        <dbReference type="Proteomes" id="UP000295244"/>
    </source>
</evidence>
<comment type="similarity">
    <text evidence="3">Belongs to the carotenoid/retinoid oxidoreductase family. CrtP subfamily.</text>
</comment>
<comment type="pathway">
    <text evidence="2">Carotenoid biosynthesis; staphyloxanthin biosynthesis; staphyloxanthin from farnesyl diphosphate: step 3/5.</text>
</comment>
<feature type="domain" description="Amine oxidase" evidence="8">
    <location>
        <begin position="10"/>
        <end position="283"/>
    </location>
</feature>
<dbReference type="RefSeq" id="WP_132691715.1">
    <property type="nucleotide sequence ID" value="NZ_SKBU01000018.1"/>
</dbReference>
<evidence type="ECO:0000256" key="1">
    <source>
        <dbReference type="ARBA" id="ARBA00023002"/>
    </source>
</evidence>
<evidence type="ECO:0000256" key="4">
    <source>
        <dbReference type="ARBA" id="ARBA00039159"/>
    </source>
</evidence>
<dbReference type="InterPro" id="IPR036188">
    <property type="entry name" value="FAD/NAD-bd_sf"/>
</dbReference>
<sequence length="471" mass="51381">MKIVVVGGGIGGLAAAALLSRAGHRVTLLEATERLGGKSRRIELDGQIIDTGPSFLTLPGVWKEFLRRWDALGGGNPPAAEVAALKLRRLPGLGTYYHRGGAVPLPVPEGHPWHPAWRRFEELHGPLGPEILHLLTLHPLDRRTLPALKRLLGIYGPRLTTRSYLNGLGWLPGGLREILAIHTLNAGVSPARTPALFASLPAVMAREGIWVPHGGVYELVRALERLCRAGGVEIFTNAPAEHLSEGEVRAAGDVYPADAVVSAVDEDRLARLLEPGKKIPRRKMSCSGVAIYAALREGLPENLPPHTVILPENPDELYRNLEARTEPHQAMAFVNYYRPGEVYPQNEKPVLALLLTAPANGREYGLERGFVRREVERVSRLLGLSGPLAELFREYAILDPRYFGAWGSPGGALYGPARPVWRSGPLHRPRYTDRRRPWLWRAGASVHPGGGLPAVLGGVLVSTELLLERAG</sequence>
<keyword evidence="1" id="KW-0560">Oxidoreductase</keyword>